<protein>
    <submittedName>
        <fullName evidence="10">Threonine/serine exporter family protein</fullName>
    </submittedName>
</protein>
<name>A0A926F4C9_9BACT</name>
<dbReference type="RefSeq" id="WP_262435069.1">
    <property type="nucleotide sequence ID" value="NZ_JACRTF010000001.1"/>
</dbReference>
<dbReference type="Proteomes" id="UP000651085">
    <property type="component" value="Unassembled WGS sequence"/>
</dbReference>
<comment type="caution">
    <text evidence="10">The sequence shown here is derived from an EMBL/GenBank/DDBJ whole genome shotgun (WGS) entry which is preliminary data.</text>
</comment>
<dbReference type="InterPro" id="IPR024528">
    <property type="entry name" value="ThrE_2"/>
</dbReference>
<evidence type="ECO:0000256" key="4">
    <source>
        <dbReference type="ARBA" id="ARBA00022692"/>
    </source>
</evidence>
<keyword evidence="6 8" id="KW-0472">Membrane</keyword>
<dbReference type="InterPro" id="IPR050539">
    <property type="entry name" value="ThrE_Dicarb/AminoAcid_Exp"/>
</dbReference>
<keyword evidence="5 8" id="KW-1133">Transmembrane helix</keyword>
<evidence type="ECO:0000313" key="10">
    <source>
        <dbReference type="EMBL" id="MBC8593963.1"/>
    </source>
</evidence>
<dbReference type="PANTHER" id="PTHR34390:SF1">
    <property type="entry name" value="SUCCINATE TRANSPORTER SUBUNIT YJJB-RELATED"/>
    <property type="match status" value="1"/>
</dbReference>
<evidence type="ECO:0000313" key="11">
    <source>
        <dbReference type="Proteomes" id="UP000651085"/>
    </source>
</evidence>
<keyword evidence="3" id="KW-0997">Cell inner membrane</keyword>
<reference evidence="10" key="1">
    <citation type="submission" date="2020-08" db="EMBL/GenBank/DDBJ databases">
        <title>Genome public.</title>
        <authorList>
            <person name="Liu C."/>
            <person name="Sun Q."/>
        </authorList>
    </citation>
    <scope>NUCLEOTIDE SEQUENCE</scope>
    <source>
        <strain evidence="10">N12</strain>
    </source>
</reference>
<evidence type="ECO:0000256" key="3">
    <source>
        <dbReference type="ARBA" id="ARBA00022519"/>
    </source>
</evidence>
<evidence type="ECO:0000256" key="8">
    <source>
        <dbReference type="SAM" id="Phobius"/>
    </source>
</evidence>
<evidence type="ECO:0000256" key="1">
    <source>
        <dbReference type="ARBA" id="ARBA00004651"/>
    </source>
</evidence>
<dbReference type="Pfam" id="PF12821">
    <property type="entry name" value="ThrE_2"/>
    <property type="match status" value="1"/>
</dbReference>
<evidence type="ECO:0000256" key="6">
    <source>
        <dbReference type="ARBA" id="ARBA00023136"/>
    </source>
</evidence>
<feature type="transmembrane region" description="Helical" evidence="8">
    <location>
        <begin position="130"/>
        <end position="151"/>
    </location>
</feature>
<evidence type="ECO:0000256" key="2">
    <source>
        <dbReference type="ARBA" id="ARBA00022475"/>
    </source>
</evidence>
<dbReference type="GO" id="GO:0015744">
    <property type="term" value="P:succinate transport"/>
    <property type="evidence" value="ECO:0007669"/>
    <property type="project" value="TreeGrafter"/>
</dbReference>
<keyword evidence="4 8" id="KW-0812">Transmembrane</keyword>
<dbReference type="PANTHER" id="PTHR34390">
    <property type="entry name" value="UPF0442 PROTEIN YJJB-RELATED"/>
    <property type="match status" value="1"/>
</dbReference>
<keyword evidence="2" id="KW-1003">Cell membrane</keyword>
<dbReference type="GO" id="GO:0005886">
    <property type="term" value="C:plasma membrane"/>
    <property type="evidence" value="ECO:0007669"/>
    <property type="project" value="UniProtKB-SubCell"/>
</dbReference>
<keyword evidence="11" id="KW-1185">Reference proteome</keyword>
<sequence length="165" mass="17985">MIIIDILSDGLFAAVAGIGFGAISDPPLRVVRIIGLLAAVGHACRYCLMSITEMDIATGSLAGALIIGFGSIWLGKKVRSPMIVLYIPALLPMIPGKFAYNMVFSQIMFLQNVNSPIERTKYMEMFFSNTMVTCTVVFLLAVGATLPMFLFPRRASSLTRNKTIK</sequence>
<feature type="transmembrane region" description="Helical" evidence="8">
    <location>
        <begin position="82"/>
        <end position="110"/>
    </location>
</feature>
<proteinExistence type="inferred from homology"/>
<evidence type="ECO:0000256" key="5">
    <source>
        <dbReference type="ARBA" id="ARBA00022989"/>
    </source>
</evidence>
<dbReference type="AlphaFoldDB" id="A0A926F4C9"/>
<gene>
    <name evidence="10" type="ORF">H8744_12035</name>
</gene>
<feature type="transmembrane region" description="Helical" evidence="8">
    <location>
        <begin position="6"/>
        <end position="23"/>
    </location>
</feature>
<organism evidence="10 11">
    <name type="scientific">Jilunia laotingensis</name>
    <dbReference type="NCBI Taxonomy" id="2763675"/>
    <lineage>
        <taxon>Bacteria</taxon>
        <taxon>Pseudomonadati</taxon>
        <taxon>Bacteroidota</taxon>
        <taxon>Bacteroidia</taxon>
        <taxon>Bacteroidales</taxon>
        <taxon>Bacteroidaceae</taxon>
        <taxon>Jilunia</taxon>
    </lineage>
</organism>
<feature type="transmembrane region" description="Helical" evidence="8">
    <location>
        <begin position="57"/>
        <end position="75"/>
    </location>
</feature>
<feature type="domain" description="Threonine/Serine exporter ThrE" evidence="9">
    <location>
        <begin position="10"/>
        <end position="149"/>
    </location>
</feature>
<accession>A0A926F4C9</accession>
<evidence type="ECO:0000256" key="7">
    <source>
        <dbReference type="ARBA" id="ARBA00034125"/>
    </source>
</evidence>
<dbReference type="EMBL" id="JACRTF010000001">
    <property type="protein sequence ID" value="MBC8593963.1"/>
    <property type="molecule type" value="Genomic_DNA"/>
</dbReference>
<evidence type="ECO:0000259" key="9">
    <source>
        <dbReference type="Pfam" id="PF12821"/>
    </source>
</evidence>
<comment type="subcellular location">
    <subcellularLocation>
        <location evidence="1">Cell membrane</location>
        <topology evidence="1">Multi-pass membrane protein</topology>
    </subcellularLocation>
</comment>
<comment type="similarity">
    <text evidence="7">Belongs to the ThrE exporter (TC 2.A.79) family.</text>
</comment>